<name>A0A126ZZ95_9MICC</name>
<evidence type="ECO:0000256" key="2">
    <source>
        <dbReference type="SAM" id="MobiDB-lite"/>
    </source>
</evidence>
<dbReference type="PATRIC" id="fig|37927.3.peg.1639"/>
<dbReference type="SMART" id="SM00363">
    <property type="entry name" value="S4"/>
    <property type="match status" value="1"/>
</dbReference>
<reference evidence="4 5" key="1">
    <citation type="submission" date="2016-02" db="EMBL/GenBank/DDBJ databases">
        <title>Complete genome of Sinomonas atrocyanea KCTC 3377.</title>
        <authorList>
            <person name="Kim K.M."/>
        </authorList>
    </citation>
    <scope>NUCLEOTIDE SEQUENCE [LARGE SCALE GENOMIC DNA]</scope>
    <source>
        <strain evidence="4 5">KCTC 3377</strain>
    </source>
</reference>
<feature type="compositionally biased region" description="Polar residues" evidence="2">
    <location>
        <begin position="8"/>
        <end position="18"/>
    </location>
</feature>
<dbReference type="InterPro" id="IPR036986">
    <property type="entry name" value="S4_RNA-bd_sf"/>
</dbReference>
<feature type="domain" description="RNA-binding S4" evidence="3">
    <location>
        <begin position="31"/>
        <end position="90"/>
    </location>
</feature>
<dbReference type="SUPFAM" id="SSF55174">
    <property type="entry name" value="Alpha-L RNA-binding motif"/>
    <property type="match status" value="1"/>
</dbReference>
<accession>A0A126ZZ95</accession>
<feature type="region of interest" description="Disordered" evidence="2">
    <location>
        <begin position="1"/>
        <end position="24"/>
    </location>
</feature>
<dbReference type="GO" id="GO:0004812">
    <property type="term" value="F:aminoacyl-tRNA ligase activity"/>
    <property type="evidence" value="ECO:0007669"/>
    <property type="project" value="UniProtKB-KW"/>
</dbReference>
<dbReference type="Gene3D" id="3.10.290.10">
    <property type="entry name" value="RNA-binding S4 domain"/>
    <property type="match status" value="1"/>
</dbReference>
<dbReference type="AlphaFoldDB" id="A0A126ZZ95"/>
<dbReference type="Pfam" id="PF13275">
    <property type="entry name" value="S4_2"/>
    <property type="match status" value="1"/>
</dbReference>
<dbReference type="InterPro" id="IPR002942">
    <property type="entry name" value="S4_RNA-bd"/>
</dbReference>
<proteinExistence type="predicted"/>
<sequence length="91" mass="9845">MTRRESSRATGQPPSQGSGAEETVEIREGTIRLGQLLKLASLVEDGVEAAELIRHGLVKVNGEIEERRGRQLGVGDSVEVNGQRVRLVPQS</sequence>
<dbReference type="EMBL" id="CP014518">
    <property type="protein sequence ID" value="AMM32267.1"/>
    <property type="molecule type" value="Genomic_DNA"/>
</dbReference>
<dbReference type="STRING" id="37927.SA2016_1591"/>
<dbReference type="OrthoDB" id="9811532at2"/>
<evidence type="ECO:0000313" key="4">
    <source>
        <dbReference type="EMBL" id="AMM32267.1"/>
    </source>
</evidence>
<evidence type="ECO:0000256" key="1">
    <source>
        <dbReference type="PROSITE-ProRule" id="PRU00182"/>
    </source>
</evidence>
<keyword evidence="4" id="KW-0436">Ligase</keyword>
<organism evidence="4 5">
    <name type="scientific">Sinomonas atrocyanea</name>
    <dbReference type="NCBI Taxonomy" id="37927"/>
    <lineage>
        <taxon>Bacteria</taxon>
        <taxon>Bacillati</taxon>
        <taxon>Actinomycetota</taxon>
        <taxon>Actinomycetes</taxon>
        <taxon>Micrococcales</taxon>
        <taxon>Micrococcaceae</taxon>
        <taxon>Sinomonas</taxon>
    </lineage>
</organism>
<dbReference type="Proteomes" id="UP000070134">
    <property type="component" value="Chromosome"/>
</dbReference>
<dbReference type="CDD" id="cd00165">
    <property type="entry name" value="S4"/>
    <property type="match status" value="1"/>
</dbReference>
<keyword evidence="1" id="KW-0694">RNA-binding</keyword>
<dbReference type="RefSeq" id="WP_084249401.1">
    <property type="nucleotide sequence ID" value="NZ_BJMO01000041.1"/>
</dbReference>
<gene>
    <name evidence="4" type="ORF">SA2016_1591</name>
</gene>
<protein>
    <submittedName>
        <fullName evidence="4">tRNA synthetase RNA-binding protein</fullName>
    </submittedName>
</protein>
<dbReference type="GO" id="GO:0003723">
    <property type="term" value="F:RNA binding"/>
    <property type="evidence" value="ECO:0007669"/>
    <property type="project" value="UniProtKB-KW"/>
</dbReference>
<dbReference type="KEGG" id="satk:SA2016_1591"/>
<evidence type="ECO:0000259" key="3">
    <source>
        <dbReference type="SMART" id="SM00363"/>
    </source>
</evidence>
<dbReference type="PROSITE" id="PS50889">
    <property type="entry name" value="S4"/>
    <property type="match status" value="1"/>
</dbReference>
<evidence type="ECO:0000313" key="5">
    <source>
        <dbReference type="Proteomes" id="UP000070134"/>
    </source>
</evidence>
<keyword evidence="5" id="KW-1185">Reference proteome</keyword>
<keyword evidence="4" id="KW-0030">Aminoacyl-tRNA synthetase</keyword>